<keyword evidence="7" id="KW-1185">Reference proteome</keyword>
<dbReference type="GO" id="GO:0005634">
    <property type="term" value="C:nucleus"/>
    <property type="evidence" value="ECO:0007669"/>
    <property type="project" value="UniProtKB-SubCell"/>
</dbReference>
<evidence type="ECO:0000313" key="8">
    <source>
        <dbReference type="RefSeq" id="XP_021854010.1"/>
    </source>
</evidence>
<name>A0A9R0K1C3_SPIOL</name>
<keyword evidence="4" id="KW-0804">Transcription</keyword>
<evidence type="ECO:0000259" key="6">
    <source>
        <dbReference type="PROSITE" id="PS50863"/>
    </source>
</evidence>
<evidence type="ECO:0000256" key="1">
    <source>
        <dbReference type="ARBA" id="ARBA00004123"/>
    </source>
</evidence>
<reference evidence="8" key="2">
    <citation type="submission" date="2025-08" db="UniProtKB">
        <authorList>
            <consortium name="RefSeq"/>
        </authorList>
    </citation>
    <scope>IDENTIFICATION</scope>
    <source>
        <tissue evidence="8">Leaf</tissue>
    </source>
</reference>
<protein>
    <submittedName>
        <fullName evidence="8">B3 domain-containing protein REM1-like</fullName>
    </submittedName>
</protein>
<feature type="domain" description="TF-B3" evidence="6">
    <location>
        <begin position="1"/>
        <end position="58"/>
    </location>
</feature>
<dbReference type="GO" id="GO:0003677">
    <property type="term" value="F:DNA binding"/>
    <property type="evidence" value="ECO:0007669"/>
    <property type="project" value="UniProtKB-KW"/>
</dbReference>
<dbReference type="GeneID" id="110793440"/>
<reference evidence="7" key="1">
    <citation type="journal article" date="2021" name="Nat. Commun.">
        <title>Genomic analyses provide insights into spinach domestication and the genetic basis of agronomic traits.</title>
        <authorList>
            <person name="Cai X."/>
            <person name="Sun X."/>
            <person name="Xu C."/>
            <person name="Sun H."/>
            <person name="Wang X."/>
            <person name="Ge C."/>
            <person name="Zhang Z."/>
            <person name="Wang Q."/>
            <person name="Fei Z."/>
            <person name="Jiao C."/>
            <person name="Wang Q."/>
        </authorList>
    </citation>
    <scope>NUCLEOTIDE SEQUENCE [LARGE SCALE GENOMIC DNA]</scope>
    <source>
        <strain evidence="7">cv. Varoflay</strain>
    </source>
</reference>
<organism evidence="7 8">
    <name type="scientific">Spinacia oleracea</name>
    <name type="common">Spinach</name>
    <dbReference type="NCBI Taxonomy" id="3562"/>
    <lineage>
        <taxon>Eukaryota</taxon>
        <taxon>Viridiplantae</taxon>
        <taxon>Streptophyta</taxon>
        <taxon>Embryophyta</taxon>
        <taxon>Tracheophyta</taxon>
        <taxon>Spermatophyta</taxon>
        <taxon>Magnoliopsida</taxon>
        <taxon>eudicotyledons</taxon>
        <taxon>Gunneridae</taxon>
        <taxon>Pentapetalae</taxon>
        <taxon>Caryophyllales</taxon>
        <taxon>Chenopodiaceae</taxon>
        <taxon>Chenopodioideae</taxon>
        <taxon>Anserineae</taxon>
        <taxon>Spinacia</taxon>
    </lineage>
</organism>
<dbReference type="InterPro" id="IPR015300">
    <property type="entry name" value="DNA-bd_pseudobarrel_sf"/>
</dbReference>
<evidence type="ECO:0000256" key="2">
    <source>
        <dbReference type="ARBA" id="ARBA00023015"/>
    </source>
</evidence>
<keyword evidence="3" id="KW-0238">DNA-binding</keyword>
<dbReference type="PROSITE" id="PS50863">
    <property type="entry name" value="B3"/>
    <property type="match status" value="1"/>
</dbReference>
<accession>A0A9R0K1C3</accession>
<gene>
    <name evidence="8" type="primary">LOC110793440</name>
</gene>
<dbReference type="CDD" id="cd10017">
    <property type="entry name" value="B3_DNA"/>
    <property type="match status" value="1"/>
</dbReference>
<dbReference type="RefSeq" id="XP_021854010.1">
    <property type="nucleotide sequence ID" value="XM_021998318.1"/>
</dbReference>
<sequence>MANTPREWHIAIWRAKEFLYIGAGWEHFVDDLHLREGDVLYFYYAGLGVFHVRVYNTDMVERFFEEPAEPVDVEEAAIGEEVVNVEEDAIGVEVVDVEVAPIEVVVDVENVTEEAAIGEASVEEVVHVEDREEAVVKYATRG</sequence>
<dbReference type="InterPro" id="IPR003340">
    <property type="entry name" value="B3_DNA-bd"/>
</dbReference>
<keyword evidence="2" id="KW-0805">Transcription regulation</keyword>
<dbReference type="KEGG" id="soe:110793440"/>
<evidence type="ECO:0000256" key="4">
    <source>
        <dbReference type="ARBA" id="ARBA00023163"/>
    </source>
</evidence>
<evidence type="ECO:0000256" key="5">
    <source>
        <dbReference type="ARBA" id="ARBA00023242"/>
    </source>
</evidence>
<dbReference type="SUPFAM" id="SSF101936">
    <property type="entry name" value="DNA-binding pseudobarrel domain"/>
    <property type="match status" value="1"/>
</dbReference>
<evidence type="ECO:0000313" key="7">
    <source>
        <dbReference type="Proteomes" id="UP000813463"/>
    </source>
</evidence>
<dbReference type="Proteomes" id="UP000813463">
    <property type="component" value="Chromosome 6"/>
</dbReference>
<keyword evidence="5" id="KW-0539">Nucleus</keyword>
<dbReference type="Gene3D" id="2.40.330.10">
    <property type="entry name" value="DNA-binding pseudobarrel domain"/>
    <property type="match status" value="1"/>
</dbReference>
<evidence type="ECO:0000256" key="3">
    <source>
        <dbReference type="ARBA" id="ARBA00023125"/>
    </source>
</evidence>
<dbReference type="OrthoDB" id="1094641at2759"/>
<comment type="subcellular location">
    <subcellularLocation>
        <location evidence="1">Nucleus</location>
    </subcellularLocation>
</comment>
<proteinExistence type="predicted"/>
<dbReference type="AlphaFoldDB" id="A0A9R0K1C3"/>
<dbReference type="Pfam" id="PF02362">
    <property type="entry name" value="B3"/>
    <property type="match status" value="1"/>
</dbReference>